<protein>
    <submittedName>
        <fullName evidence="6">Type IV pili methyl-accepting chemotaxis transducer N-terminal domain-containing protein</fullName>
    </submittedName>
</protein>
<dbReference type="InterPro" id="IPR042295">
    <property type="entry name" value="NarX-like_N_sf"/>
</dbReference>
<dbReference type="RefSeq" id="WP_201673081.1">
    <property type="nucleotide sequence ID" value="NZ_JAEQNE010000001.1"/>
</dbReference>
<dbReference type="EMBL" id="JAEQNE010000001">
    <property type="protein sequence ID" value="MBL0390480.1"/>
    <property type="molecule type" value="Genomic_DNA"/>
</dbReference>
<dbReference type="GO" id="GO:0016020">
    <property type="term" value="C:membrane"/>
    <property type="evidence" value="ECO:0007669"/>
    <property type="project" value="UniProtKB-SubCell"/>
</dbReference>
<dbReference type="SMART" id="SM01012">
    <property type="entry name" value="ANTAR"/>
    <property type="match status" value="1"/>
</dbReference>
<dbReference type="Gene3D" id="1.10.10.10">
    <property type="entry name" value="Winged helix-like DNA-binding domain superfamily/Winged helix DNA-binding domain"/>
    <property type="match status" value="1"/>
</dbReference>
<accession>A0A937CQQ5</accession>
<dbReference type="InterPro" id="IPR029095">
    <property type="entry name" value="NarX-like_N"/>
</dbReference>
<keyword evidence="3" id="KW-1133">Transmembrane helix</keyword>
<dbReference type="InterPro" id="IPR011006">
    <property type="entry name" value="CheY-like_superfamily"/>
</dbReference>
<dbReference type="InterPro" id="IPR036388">
    <property type="entry name" value="WH-like_DNA-bd_sf"/>
</dbReference>
<evidence type="ECO:0000259" key="5">
    <source>
        <dbReference type="PROSITE" id="PS50921"/>
    </source>
</evidence>
<dbReference type="PROSITE" id="PS50921">
    <property type="entry name" value="ANTAR"/>
    <property type="match status" value="1"/>
</dbReference>
<comment type="subcellular location">
    <subcellularLocation>
        <location evidence="1">Membrane</location>
        <topology evidence="1">Multi-pass membrane protein</topology>
    </subcellularLocation>
</comment>
<evidence type="ECO:0000313" key="6">
    <source>
        <dbReference type="EMBL" id="MBL0390480.1"/>
    </source>
</evidence>
<dbReference type="Gene3D" id="1.20.120.960">
    <property type="entry name" value="Histidine kinase NarX, sensor domain"/>
    <property type="match status" value="1"/>
</dbReference>
<dbReference type="Pfam" id="PF13675">
    <property type="entry name" value="PilJ"/>
    <property type="match status" value="2"/>
</dbReference>
<evidence type="ECO:0000313" key="7">
    <source>
        <dbReference type="Proteomes" id="UP000599109"/>
    </source>
</evidence>
<reference evidence="6 7" key="1">
    <citation type="journal article" date="2017" name="Int. J. Syst. Evol. Microbiol.">
        <title>Ramlibacter monticola sp. nov., isolated from forest soil.</title>
        <authorList>
            <person name="Chaudhary D.K."/>
            <person name="Kim J."/>
        </authorList>
    </citation>
    <scope>NUCLEOTIDE SEQUENCE [LARGE SCALE GENOMIC DNA]</scope>
    <source>
        <strain evidence="6 7">KACC 19175</strain>
    </source>
</reference>
<evidence type="ECO:0000256" key="1">
    <source>
        <dbReference type="ARBA" id="ARBA00004141"/>
    </source>
</evidence>
<keyword evidence="4" id="KW-0472">Membrane</keyword>
<evidence type="ECO:0000256" key="2">
    <source>
        <dbReference type="ARBA" id="ARBA00022692"/>
    </source>
</evidence>
<dbReference type="InterPro" id="IPR005561">
    <property type="entry name" value="ANTAR"/>
</dbReference>
<proteinExistence type="predicted"/>
<evidence type="ECO:0000256" key="3">
    <source>
        <dbReference type="ARBA" id="ARBA00022989"/>
    </source>
</evidence>
<evidence type="ECO:0000256" key="4">
    <source>
        <dbReference type="ARBA" id="ARBA00023136"/>
    </source>
</evidence>
<sequence length="423" mass="45611">MTTVLLLKTPDPGAPALVADFTAAGFEVRGEGDCAHLVRETLRAAPDVLVCWAPRPTSELLQSVATLQAQQPVPVLWFTQDGGVEWMQRALEAGVHAWVVQGYGPARLRPLVHLALAREAHERALRSRAAELADKLEERKWIDKAKGVLMRAQQVGEEEAFQLLRNASMQGNQRVGQVSRQVIEAARIAQAINRAGQQRMLSQRLVKLYALACSRTEGAAAGALMRESIQRVEDNLASLQSDLSAASYGDLLAAAREGWQALRQSLEAPPRATELARLDRQADTVVAQANALVLALESSGAATTVQAINVAGALRWRSQRMAKLALMQGTGGDKAALAAAMEQTAAEFEEGLAALQQAPLSTPLIRSMLEHGESAWKELRAAVPGADRAAGRMKLAAASEELFELFDQLTEAYQHSIQVLMGG</sequence>
<keyword evidence="2" id="KW-0812">Transmembrane</keyword>
<dbReference type="AlphaFoldDB" id="A0A937CQQ5"/>
<feature type="domain" description="ANTAR" evidence="5">
    <location>
        <begin position="122"/>
        <end position="183"/>
    </location>
</feature>
<name>A0A937CQQ5_9BURK</name>
<comment type="caution">
    <text evidence="6">The sequence shown here is derived from an EMBL/GenBank/DDBJ whole genome shotgun (WGS) entry which is preliminary data.</text>
</comment>
<dbReference type="Pfam" id="PF03861">
    <property type="entry name" value="ANTAR"/>
    <property type="match status" value="1"/>
</dbReference>
<keyword evidence="7" id="KW-1185">Reference proteome</keyword>
<dbReference type="Proteomes" id="UP000599109">
    <property type="component" value="Unassembled WGS sequence"/>
</dbReference>
<dbReference type="GO" id="GO:0003723">
    <property type="term" value="F:RNA binding"/>
    <property type="evidence" value="ECO:0007669"/>
    <property type="project" value="InterPro"/>
</dbReference>
<gene>
    <name evidence="6" type="ORF">JJ685_04930</name>
</gene>
<organism evidence="6 7">
    <name type="scientific">Ramlibacter monticola</name>
    <dbReference type="NCBI Taxonomy" id="1926872"/>
    <lineage>
        <taxon>Bacteria</taxon>
        <taxon>Pseudomonadati</taxon>
        <taxon>Pseudomonadota</taxon>
        <taxon>Betaproteobacteria</taxon>
        <taxon>Burkholderiales</taxon>
        <taxon>Comamonadaceae</taxon>
        <taxon>Ramlibacter</taxon>
    </lineage>
</organism>
<dbReference type="SUPFAM" id="SSF52172">
    <property type="entry name" value="CheY-like"/>
    <property type="match status" value="1"/>
</dbReference>